<gene>
    <name evidence="3" type="ORF">H9738_07220</name>
</gene>
<name>A0A9D2AN85_9FIRM</name>
<comment type="caution">
    <text evidence="3">The sequence shown here is derived from an EMBL/GenBank/DDBJ whole genome shotgun (WGS) entry which is preliminary data.</text>
</comment>
<reference evidence="3" key="2">
    <citation type="submission" date="2021-04" db="EMBL/GenBank/DDBJ databases">
        <authorList>
            <person name="Gilroy R."/>
        </authorList>
    </citation>
    <scope>NUCLEOTIDE SEQUENCE</scope>
    <source>
        <strain evidence="3">ChiHjej12B11-1927</strain>
    </source>
</reference>
<evidence type="ECO:0000313" key="4">
    <source>
        <dbReference type="Proteomes" id="UP000824230"/>
    </source>
</evidence>
<evidence type="ECO:0000313" key="3">
    <source>
        <dbReference type="EMBL" id="HIX37642.1"/>
    </source>
</evidence>
<dbReference type="AlphaFoldDB" id="A0A9D2AN85"/>
<reference evidence="3" key="1">
    <citation type="journal article" date="2021" name="PeerJ">
        <title>Extensive microbial diversity within the chicken gut microbiome revealed by metagenomics and culture.</title>
        <authorList>
            <person name="Gilroy R."/>
            <person name="Ravi A."/>
            <person name="Getino M."/>
            <person name="Pursley I."/>
            <person name="Horton D.L."/>
            <person name="Alikhan N.F."/>
            <person name="Baker D."/>
            <person name="Gharbi K."/>
            <person name="Hall N."/>
            <person name="Watson M."/>
            <person name="Adriaenssens E.M."/>
            <person name="Foster-Nyarko E."/>
            <person name="Jarju S."/>
            <person name="Secka A."/>
            <person name="Antonio M."/>
            <person name="Oren A."/>
            <person name="Chaudhuri R.R."/>
            <person name="La Ragione R."/>
            <person name="Hildebrand F."/>
            <person name="Pallen M.J."/>
        </authorList>
    </citation>
    <scope>NUCLEOTIDE SEQUENCE</scope>
    <source>
        <strain evidence="3">ChiHjej12B11-1927</strain>
    </source>
</reference>
<accession>A0A9D2AN85</accession>
<keyword evidence="2 3" id="KW-0808">Transferase</keyword>
<dbReference type="EMBL" id="DXFG01000144">
    <property type="protein sequence ID" value="HIX37642.1"/>
    <property type="molecule type" value="Genomic_DNA"/>
</dbReference>
<dbReference type="GO" id="GO:0016758">
    <property type="term" value="F:hexosyltransferase activity"/>
    <property type="evidence" value="ECO:0007669"/>
    <property type="project" value="TreeGrafter"/>
</dbReference>
<sequence>MNEKIEIMGISLDTCSVEEIIESINTHWNQEEALSTYGTLTMKLFMAAQKDPELKDYIQMLDKAVPDDPEVLWAAGVHDGKIEEEVSRHDFTGTLFWMLSQYRNHIFILGETLEDAEEMFRYLEEKYPDIIVVGKDCLLNGESDQVDRVINEINGVSPQAVLSCSRTFELEKFVKEKRKMINSRVWFSLGNCQEIWKGPGLKPAWLGKIMEKNIFKKMVSSYKEEKKEI</sequence>
<dbReference type="EC" id="2.4.1.-" evidence="3"/>
<evidence type="ECO:0000256" key="1">
    <source>
        <dbReference type="ARBA" id="ARBA00022676"/>
    </source>
</evidence>
<protein>
    <submittedName>
        <fullName evidence="3">WecB/TagA/CpsF family glycosyltransferase</fullName>
        <ecNumber evidence="3">2.4.1.-</ecNumber>
    </submittedName>
</protein>
<organism evidence="3 4">
    <name type="scientific">Candidatus Blautia pullistercoris</name>
    <dbReference type="NCBI Taxonomy" id="2838499"/>
    <lineage>
        <taxon>Bacteria</taxon>
        <taxon>Bacillati</taxon>
        <taxon>Bacillota</taxon>
        <taxon>Clostridia</taxon>
        <taxon>Lachnospirales</taxon>
        <taxon>Lachnospiraceae</taxon>
        <taxon>Blautia</taxon>
    </lineage>
</organism>
<dbReference type="PANTHER" id="PTHR34136">
    <property type="match status" value="1"/>
</dbReference>
<keyword evidence="1 3" id="KW-0328">Glycosyltransferase</keyword>
<dbReference type="InterPro" id="IPR004629">
    <property type="entry name" value="WecG_TagA_CpsF"/>
</dbReference>
<proteinExistence type="predicted"/>
<dbReference type="Proteomes" id="UP000824230">
    <property type="component" value="Unassembled WGS sequence"/>
</dbReference>
<dbReference type="PANTHER" id="PTHR34136:SF1">
    <property type="entry name" value="UDP-N-ACETYL-D-MANNOSAMINURONIC ACID TRANSFERASE"/>
    <property type="match status" value="1"/>
</dbReference>
<dbReference type="Pfam" id="PF03808">
    <property type="entry name" value="Glyco_tran_WecG"/>
    <property type="match status" value="1"/>
</dbReference>
<evidence type="ECO:0000256" key="2">
    <source>
        <dbReference type="ARBA" id="ARBA00022679"/>
    </source>
</evidence>